<feature type="transmembrane region" description="Helical" evidence="1">
    <location>
        <begin position="59"/>
        <end position="80"/>
    </location>
</feature>
<dbReference type="RefSeq" id="WP_341425713.1">
    <property type="nucleotide sequence ID" value="NZ_JBBUTG010000005.1"/>
</dbReference>
<gene>
    <name evidence="2" type="ORF">AACH06_10955</name>
</gene>
<dbReference type="Proteomes" id="UP001371218">
    <property type="component" value="Unassembled WGS sequence"/>
</dbReference>
<comment type="caution">
    <text evidence="2">The sequence shown here is derived from an EMBL/GenBank/DDBJ whole genome shotgun (WGS) entry which is preliminary data.</text>
</comment>
<accession>A0ABU9BR38</accession>
<keyword evidence="1" id="KW-0472">Membrane</keyword>
<dbReference type="EMBL" id="JBBUTG010000005">
    <property type="protein sequence ID" value="MEK8031337.1"/>
    <property type="molecule type" value="Genomic_DNA"/>
</dbReference>
<proteinExistence type="predicted"/>
<organism evidence="2 3">
    <name type="scientific">Ideonella lacteola</name>
    <dbReference type="NCBI Taxonomy" id="2984193"/>
    <lineage>
        <taxon>Bacteria</taxon>
        <taxon>Pseudomonadati</taxon>
        <taxon>Pseudomonadota</taxon>
        <taxon>Betaproteobacteria</taxon>
        <taxon>Burkholderiales</taxon>
        <taxon>Sphaerotilaceae</taxon>
        <taxon>Ideonella</taxon>
    </lineage>
</organism>
<evidence type="ECO:0000256" key="1">
    <source>
        <dbReference type="SAM" id="Phobius"/>
    </source>
</evidence>
<protein>
    <submittedName>
        <fullName evidence="2">DUF1269 domain-containing protein</fullName>
    </submittedName>
</protein>
<feature type="transmembrane region" description="Helical" evidence="1">
    <location>
        <begin position="92"/>
        <end position="114"/>
    </location>
</feature>
<keyword evidence="3" id="KW-1185">Reference proteome</keyword>
<name>A0ABU9BR38_9BURK</name>
<keyword evidence="1" id="KW-0812">Transmembrane</keyword>
<reference evidence="2 3" key="1">
    <citation type="submission" date="2024-04" db="EMBL/GenBank/DDBJ databases">
        <title>Novel species of the genus Ideonella isolated from streams.</title>
        <authorList>
            <person name="Lu H."/>
        </authorList>
    </citation>
    <scope>NUCLEOTIDE SEQUENCE [LARGE SCALE GENOMIC DNA]</scope>
    <source>
        <strain evidence="2 3">DXS29W</strain>
    </source>
</reference>
<evidence type="ECO:0000313" key="3">
    <source>
        <dbReference type="Proteomes" id="UP001371218"/>
    </source>
</evidence>
<keyword evidence="1" id="KW-1133">Transmembrane helix</keyword>
<evidence type="ECO:0000313" key="2">
    <source>
        <dbReference type="EMBL" id="MEK8031337.1"/>
    </source>
</evidence>
<sequence length="171" mass="18627">MRRRLYVVLPDVASARQTANDLLLARIEDRHMHFLSRRDMSLEELHEASFLQKTDVRHAFFLGAGLGVLGGAALGVFLKMTDLGNGYTFDVGTLLLCTAGGLVLGAWASTLIGVSTPSVALKPFSSDLEAGKILLMVDVPSSRVQEIQRLLESRHPEADHKGIDLTMPAFP</sequence>